<comment type="caution">
    <text evidence="2">The sequence shown here is derived from an EMBL/GenBank/DDBJ whole genome shotgun (WGS) entry which is preliminary data.</text>
</comment>
<gene>
    <name evidence="2" type="ORF">Godav_009681</name>
</gene>
<evidence type="ECO:0000313" key="3">
    <source>
        <dbReference type="Proteomes" id="UP000593561"/>
    </source>
</evidence>
<keyword evidence="3" id="KW-1185">Reference proteome</keyword>
<evidence type="ECO:0000313" key="2">
    <source>
        <dbReference type="EMBL" id="MBA0624297.1"/>
    </source>
</evidence>
<reference evidence="2 3" key="1">
    <citation type="journal article" date="2019" name="Genome Biol. Evol.">
        <title>Insights into the evolution of the New World diploid cottons (Gossypium, subgenus Houzingenia) based on genome sequencing.</title>
        <authorList>
            <person name="Grover C.E."/>
            <person name="Arick M.A. 2nd"/>
            <person name="Thrash A."/>
            <person name="Conover J.L."/>
            <person name="Sanders W.S."/>
            <person name="Peterson D.G."/>
            <person name="Frelichowski J.E."/>
            <person name="Scheffler J.A."/>
            <person name="Scheffler B.E."/>
            <person name="Wendel J.F."/>
        </authorList>
    </citation>
    <scope>NUCLEOTIDE SEQUENCE [LARGE SCALE GENOMIC DNA]</scope>
    <source>
        <strain evidence="2">27</strain>
        <tissue evidence="2">Leaf</tissue>
    </source>
</reference>
<dbReference type="Proteomes" id="UP000593561">
    <property type="component" value="Unassembled WGS sequence"/>
</dbReference>
<organism evidence="2 3">
    <name type="scientific">Gossypium davidsonii</name>
    <name type="common">Davidson's cotton</name>
    <name type="synonym">Gossypium klotzschianum subsp. davidsonii</name>
    <dbReference type="NCBI Taxonomy" id="34287"/>
    <lineage>
        <taxon>Eukaryota</taxon>
        <taxon>Viridiplantae</taxon>
        <taxon>Streptophyta</taxon>
        <taxon>Embryophyta</taxon>
        <taxon>Tracheophyta</taxon>
        <taxon>Spermatophyta</taxon>
        <taxon>Magnoliopsida</taxon>
        <taxon>eudicotyledons</taxon>
        <taxon>Gunneridae</taxon>
        <taxon>Pentapetalae</taxon>
        <taxon>rosids</taxon>
        <taxon>malvids</taxon>
        <taxon>Malvales</taxon>
        <taxon>Malvaceae</taxon>
        <taxon>Malvoideae</taxon>
        <taxon>Gossypium</taxon>
    </lineage>
</organism>
<name>A0A7J8SDW1_GOSDV</name>
<sequence>MLATTLEALLFHSIMIALMWAKVVHNNCTFSESDLWSWLGKCCVGGRSMRTRDLVRDPPPLGRIKFNVAGVA</sequence>
<feature type="non-terminal residue" evidence="2">
    <location>
        <position position="72"/>
    </location>
</feature>
<evidence type="ECO:0008006" key="4">
    <source>
        <dbReference type="Google" id="ProtNLM"/>
    </source>
</evidence>
<feature type="chain" id="PRO_5029858938" description="Secreted protein" evidence="1">
    <location>
        <begin position="22"/>
        <end position="72"/>
    </location>
</feature>
<keyword evidence="1" id="KW-0732">Signal</keyword>
<dbReference type="EMBL" id="JABFAC010000009">
    <property type="protein sequence ID" value="MBA0624297.1"/>
    <property type="molecule type" value="Genomic_DNA"/>
</dbReference>
<protein>
    <recommendedName>
        <fullName evidence="4">Secreted protein</fullName>
    </recommendedName>
</protein>
<proteinExistence type="predicted"/>
<accession>A0A7J8SDW1</accession>
<evidence type="ECO:0000256" key="1">
    <source>
        <dbReference type="SAM" id="SignalP"/>
    </source>
</evidence>
<dbReference type="AlphaFoldDB" id="A0A7J8SDW1"/>
<feature type="signal peptide" evidence="1">
    <location>
        <begin position="1"/>
        <end position="21"/>
    </location>
</feature>